<dbReference type="Proteomes" id="UP000515472">
    <property type="component" value="Chromosome"/>
</dbReference>
<dbReference type="KEGG" id="gbn:GEOBRER4_03320"/>
<dbReference type="EMBL" id="AP023213">
    <property type="protein sequence ID" value="BCG45582.1"/>
    <property type="molecule type" value="Genomic_DNA"/>
</dbReference>
<organism evidence="2 3">
    <name type="scientific">Citrifermentans bremense</name>
    <dbReference type="NCBI Taxonomy" id="60035"/>
    <lineage>
        <taxon>Bacteria</taxon>
        <taxon>Pseudomonadati</taxon>
        <taxon>Thermodesulfobacteriota</taxon>
        <taxon>Desulfuromonadia</taxon>
        <taxon>Geobacterales</taxon>
        <taxon>Geobacteraceae</taxon>
        <taxon>Citrifermentans</taxon>
    </lineage>
</organism>
<dbReference type="RefSeq" id="WP_162843129.1">
    <property type="nucleotide sequence ID" value="NZ_AP023213.1"/>
</dbReference>
<name>A0A6S6LUG6_9BACT</name>
<keyword evidence="1" id="KW-1133">Transmembrane helix</keyword>
<keyword evidence="3" id="KW-1185">Reference proteome</keyword>
<feature type="transmembrane region" description="Helical" evidence="1">
    <location>
        <begin position="32"/>
        <end position="50"/>
    </location>
</feature>
<gene>
    <name evidence="2" type="ORF">GEOBRER4_n0340</name>
</gene>
<reference evidence="2 3" key="1">
    <citation type="submission" date="2020-06" db="EMBL/GenBank/DDBJ databases">
        <title>Interaction of electrochemicaly active bacteria, Geobacter bremensis R4 on different carbon anode.</title>
        <authorList>
            <person name="Meng L."/>
            <person name="Yoshida N."/>
        </authorList>
    </citation>
    <scope>NUCLEOTIDE SEQUENCE [LARGE SCALE GENOMIC DNA]</scope>
    <source>
        <strain evidence="2 3">R4</strain>
    </source>
</reference>
<evidence type="ECO:0000313" key="3">
    <source>
        <dbReference type="Proteomes" id="UP000515472"/>
    </source>
</evidence>
<protein>
    <submittedName>
        <fullName evidence="2">Uncharacterized protein</fullName>
    </submittedName>
</protein>
<sequence>MKKLLSLAAVTLITSAFLDPLIYSGLGKPIPWGRDALMLVAGVICFYLLVKYRNDL</sequence>
<accession>A0A6S6LUG6</accession>
<evidence type="ECO:0000256" key="1">
    <source>
        <dbReference type="SAM" id="Phobius"/>
    </source>
</evidence>
<proteinExistence type="predicted"/>
<keyword evidence="1" id="KW-0812">Transmembrane</keyword>
<keyword evidence="1" id="KW-0472">Membrane</keyword>
<evidence type="ECO:0000313" key="2">
    <source>
        <dbReference type="EMBL" id="BCG45582.1"/>
    </source>
</evidence>
<dbReference type="AlphaFoldDB" id="A0A6S6LUG6"/>